<evidence type="ECO:0000259" key="9">
    <source>
        <dbReference type="PROSITE" id="PS51330"/>
    </source>
</evidence>
<dbReference type="PROSITE" id="PS51330">
    <property type="entry name" value="DHFR_2"/>
    <property type="match status" value="1"/>
</dbReference>
<comment type="similarity">
    <text evidence="2 8">Belongs to the dihydrofolate reductase family.</text>
</comment>
<sequence>MKLSLVVAANQKDVIGADNKLLWHLPEDLKRFKRLTLGSPIIMGRKTFESIGKPLPGRTSLVITRNPSFAVAGVITCTSLEDAVEKAGGFGTEEAFVIGGGEIYAMATAIADRIYLTRVNDFQDGDAFFRFDEEDWKVTDRSFHPKDEKHASSFEFIDLERI</sequence>
<feature type="domain" description="DHFR" evidence="9">
    <location>
        <begin position="2"/>
        <end position="161"/>
    </location>
</feature>
<evidence type="ECO:0000256" key="7">
    <source>
        <dbReference type="ARBA" id="ARBA00025067"/>
    </source>
</evidence>
<dbReference type="SUPFAM" id="SSF53597">
    <property type="entry name" value="Dihydrofolate reductase-like"/>
    <property type="match status" value="1"/>
</dbReference>
<evidence type="ECO:0000256" key="4">
    <source>
        <dbReference type="ARBA" id="ARBA00022563"/>
    </source>
</evidence>
<keyword evidence="11" id="KW-1185">Reference proteome</keyword>
<reference evidence="11" key="1">
    <citation type="journal article" date="2019" name="Int. J. Syst. Evol. Microbiol.">
        <title>The Global Catalogue of Microorganisms (GCM) 10K type strain sequencing project: providing services to taxonomists for standard genome sequencing and annotation.</title>
        <authorList>
            <consortium name="The Broad Institute Genomics Platform"/>
            <consortium name="The Broad Institute Genome Sequencing Center for Infectious Disease"/>
            <person name="Wu L."/>
            <person name="Ma J."/>
        </authorList>
    </citation>
    <scope>NUCLEOTIDE SEQUENCE [LARGE SCALE GENOMIC DNA]</scope>
    <source>
        <strain evidence="11">JCM 31920</strain>
    </source>
</reference>
<dbReference type="CDD" id="cd00209">
    <property type="entry name" value="DHFR"/>
    <property type="match status" value="1"/>
</dbReference>
<dbReference type="PRINTS" id="PR00070">
    <property type="entry name" value="DHFR"/>
</dbReference>
<organism evidence="10 11">
    <name type="scientific">Ravibacter arvi</name>
    <dbReference type="NCBI Taxonomy" id="2051041"/>
    <lineage>
        <taxon>Bacteria</taxon>
        <taxon>Pseudomonadati</taxon>
        <taxon>Bacteroidota</taxon>
        <taxon>Cytophagia</taxon>
        <taxon>Cytophagales</taxon>
        <taxon>Spirosomataceae</taxon>
        <taxon>Ravibacter</taxon>
    </lineage>
</organism>
<comment type="pathway">
    <text evidence="1 8">Cofactor biosynthesis; tetrahydrofolate biosynthesis; 5,6,7,8-tetrahydrofolate from 7,8-dihydrofolate: step 1/1.</text>
</comment>
<evidence type="ECO:0000313" key="11">
    <source>
        <dbReference type="Proteomes" id="UP001501508"/>
    </source>
</evidence>
<evidence type="ECO:0000313" key="10">
    <source>
        <dbReference type="EMBL" id="GAA4433328.1"/>
    </source>
</evidence>
<dbReference type="Proteomes" id="UP001501508">
    <property type="component" value="Unassembled WGS sequence"/>
</dbReference>
<name>A0ABP8LPI0_9BACT</name>
<keyword evidence="6 8" id="KW-0560">Oxidoreductase</keyword>
<dbReference type="PANTHER" id="PTHR48069">
    <property type="entry name" value="DIHYDROFOLATE REDUCTASE"/>
    <property type="match status" value="1"/>
</dbReference>
<evidence type="ECO:0000256" key="3">
    <source>
        <dbReference type="ARBA" id="ARBA00012856"/>
    </source>
</evidence>
<accession>A0ABP8LPI0</accession>
<dbReference type="PIRSF" id="PIRSF000194">
    <property type="entry name" value="DHFR"/>
    <property type="match status" value="1"/>
</dbReference>
<dbReference type="Pfam" id="PF00186">
    <property type="entry name" value="DHFR_1"/>
    <property type="match status" value="1"/>
</dbReference>
<comment type="catalytic activity">
    <reaction evidence="8">
        <text>(6S)-5,6,7,8-tetrahydrofolate + NADP(+) = 7,8-dihydrofolate + NADPH + H(+)</text>
        <dbReference type="Rhea" id="RHEA:15009"/>
        <dbReference type="ChEBI" id="CHEBI:15378"/>
        <dbReference type="ChEBI" id="CHEBI:57451"/>
        <dbReference type="ChEBI" id="CHEBI:57453"/>
        <dbReference type="ChEBI" id="CHEBI:57783"/>
        <dbReference type="ChEBI" id="CHEBI:58349"/>
        <dbReference type="EC" id="1.5.1.3"/>
    </reaction>
</comment>
<protein>
    <recommendedName>
        <fullName evidence="3 8">Dihydrofolate reductase</fullName>
        <ecNumber evidence="3 8">1.5.1.3</ecNumber>
    </recommendedName>
</protein>
<evidence type="ECO:0000256" key="2">
    <source>
        <dbReference type="ARBA" id="ARBA00009539"/>
    </source>
</evidence>
<proteinExistence type="inferred from homology"/>
<dbReference type="InterPro" id="IPR012259">
    <property type="entry name" value="DHFR"/>
</dbReference>
<dbReference type="RefSeq" id="WP_345026633.1">
    <property type="nucleotide sequence ID" value="NZ_BAABEY010000005.1"/>
</dbReference>
<dbReference type="PANTHER" id="PTHR48069:SF3">
    <property type="entry name" value="DIHYDROFOLATE REDUCTASE"/>
    <property type="match status" value="1"/>
</dbReference>
<evidence type="ECO:0000256" key="5">
    <source>
        <dbReference type="ARBA" id="ARBA00022857"/>
    </source>
</evidence>
<evidence type="ECO:0000256" key="8">
    <source>
        <dbReference type="PIRNR" id="PIRNR000194"/>
    </source>
</evidence>
<gene>
    <name evidence="10" type="primary">folA</name>
    <name evidence="10" type="ORF">GCM10023091_06720</name>
</gene>
<dbReference type="EMBL" id="BAABEY010000005">
    <property type="protein sequence ID" value="GAA4433328.1"/>
    <property type="molecule type" value="Genomic_DNA"/>
</dbReference>
<dbReference type="EC" id="1.5.1.3" evidence="3 8"/>
<dbReference type="InterPro" id="IPR001796">
    <property type="entry name" value="DHFR_dom"/>
</dbReference>
<keyword evidence="5 8" id="KW-0521">NADP</keyword>
<comment type="caution">
    <text evidence="10">The sequence shown here is derived from an EMBL/GenBank/DDBJ whole genome shotgun (WGS) entry which is preliminary data.</text>
</comment>
<dbReference type="Gene3D" id="3.40.430.10">
    <property type="entry name" value="Dihydrofolate Reductase, subunit A"/>
    <property type="match status" value="1"/>
</dbReference>
<keyword evidence="4 8" id="KW-0554">One-carbon metabolism</keyword>
<dbReference type="InterPro" id="IPR024072">
    <property type="entry name" value="DHFR-like_dom_sf"/>
</dbReference>
<comment type="function">
    <text evidence="7 8">Key enzyme in folate metabolism. Catalyzes an essential reaction for de novo glycine and purine synthesis, and for DNA precursor synthesis.</text>
</comment>
<evidence type="ECO:0000256" key="6">
    <source>
        <dbReference type="ARBA" id="ARBA00023002"/>
    </source>
</evidence>
<evidence type="ECO:0000256" key="1">
    <source>
        <dbReference type="ARBA" id="ARBA00004903"/>
    </source>
</evidence>